<dbReference type="InterPro" id="IPR010424">
    <property type="entry name" value="EutQ"/>
</dbReference>
<sequence length="410" mass="47624">MLSVRGFIILLSIPLKLLLVLIKYPFFGGLNEKFKNDLKNSLKLMLCRTALSMPVLDSSILSILSNYFLLNKLLKSLYPNLIKPLANYGKSYDKQSYWIVKPETRKSSDPILIYLHGGGYYFETMPSQLESLLSIYYLLDTKKKQNSNLSILLLDYKLASRGYKMTTQLHELLETYTSLVKEGNDNFIFMGDSAGGNLSLIFIQYLKQHNLELPYPKHLILISPWVKIHPDKKQGNTPGYSYHDNSPRDMIQYHLMEQEDRQQQIMGEKTWQSLIVSPGNYLPYKFEDWEKIPTFKNKDSSVFVILGEHEVFRDDILDWCQWALKCPLRKSDRDSGGKFDKEIHEYKGNLSGCEVEVVVEPWGVHDSSLFFENHIIGKIRKYPNININSLNQEEFFGVIKISQFLNRCLD</sequence>
<dbReference type="OrthoDB" id="2152029at2759"/>
<dbReference type="Pfam" id="PF10340">
    <property type="entry name" value="Say1_Mug180"/>
    <property type="match status" value="1"/>
</dbReference>
<dbReference type="Proteomes" id="UP001152885">
    <property type="component" value="Unassembled WGS sequence"/>
</dbReference>
<dbReference type="InterPro" id="IPR019436">
    <property type="entry name" value="Say1-like"/>
</dbReference>
<proteinExistence type="predicted"/>
<reference evidence="2" key="1">
    <citation type="submission" date="2022-12" db="EMBL/GenBank/DDBJ databases">
        <authorList>
            <person name="Brejova B."/>
        </authorList>
    </citation>
    <scope>NUCLEOTIDE SEQUENCE</scope>
</reference>
<dbReference type="Gene3D" id="3.40.50.1820">
    <property type="entry name" value="alpha/beta hydrolase"/>
    <property type="match status" value="1"/>
</dbReference>
<dbReference type="PANTHER" id="PTHR36169">
    <property type="entry name" value="ETHANOLAMINE UTILIZATION PROTEIN EUTQ"/>
    <property type="match status" value="1"/>
</dbReference>
<dbReference type="InterPro" id="IPR029058">
    <property type="entry name" value="AB_hydrolase_fold"/>
</dbReference>
<protein>
    <submittedName>
        <fullName evidence="2">Uncharacterized protein</fullName>
    </submittedName>
</protein>
<evidence type="ECO:0000313" key="3">
    <source>
        <dbReference type="Proteomes" id="UP001152885"/>
    </source>
</evidence>
<keyword evidence="1" id="KW-0812">Transmembrane</keyword>
<name>A0A9W4U054_9ASCO</name>
<organism evidence="2 3">
    <name type="scientific">Candida verbasci</name>
    <dbReference type="NCBI Taxonomy" id="1227364"/>
    <lineage>
        <taxon>Eukaryota</taxon>
        <taxon>Fungi</taxon>
        <taxon>Dikarya</taxon>
        <taxon>Ascomycota</taxon>
        <taxon>Saccharomycotina</taxon>
        <taxon>Pichiomycetes</taxon>
        <taxon>Debaryomycetaceae</taxon>
        <taxon>Candida/Lodderomyces clade</taxon>
        <taxon>Candida</taxon>
    </lineage>
</organism>
<evidence type="ECO:0000313" key="2">
    <source>
        <dbReference type="EMBL" id="CAI5759744.1"/>
    </source>
</evidence>
<evidence type="ECO:0000256" key="1">
    <source>
        <dbReference type="SAM" id="Phobius"/>
    </source>
</evidence>
<comment type="caution">
    <text evidence="2">The sequence shown here is derived from an EMBL/GenBank/DDBJ whole genome shotgun (WGS) entry which is preliminary data.</text>
</comment>
<keyword evidence="1" id="KW-1133">Transmembrane helix</keyword>
<dbReference type="AlphaFoldDB" id="A0A9W4U054"/>
<feature type="transmembrane region" description="Helical" evidence="1">
    <location>
        <begin position="6"/>
        <end position="26"/>
    </location>
</feature>
<keyword evidence="3" id="KW-1185">Reference proteome</keyword>
<keyword evidence="1" id="KW-0472">Membrane</keyword>
<dbReference type="SUPFAM" id="SSF53474">
    <property type="entry name" value="alpha/beta-Hydrolases"/>
    <property type="match status" value="1"/>
</dbReference>
<gene>
    <name evidence="2" type="ORF">CANVERA_P4255</name>
</gene>
<dbReference type="EMBL" id="CANTUO010000005">
    <property type="protein sequence ID" value="CAI5759744.1"/>
    <property type="molecule type" value="Genomic_DNA"/>
</dbReference>
<dbReference type="PANTHER" id="PTHR36169:SF1">
    <property type="entry name" value="ACETATE KINASE EUTQ"/>
    <property type="match status" value="1"/>
</dbReference>
<accession>A0A9W4U054</accession>